<evidence type="ECO:0000313" key="3">
    <source>
        <dbReference type="EMBL" id="MBM7415137.1"/>
    </source>
</evidence>
<dbReference type="RefSeq" id="WP_239532400.1">
    <property type="nucleotide sequence ID" value="NZ_JAFBBK010000001.1"/>
</dbReference>
<evidence type="ECO:0000313" key="4">
    <source>
        <dbReference type="Proteomes" id="UP000703038"/>
    </source>
</evidence>
<reference evidence="3 4" key="1">
    <citation type="submission" date="2021-01" db="EMBL/GenBank/DDBJ databases">
        <title>Genomics of switchgrass bacterial isolates.</title>
        <authorList>
            <person name="Shade A."/>
        </authorList>
    </citation>
    <scope>NUCLEOTIDE SEQUENCE [LARGE SCALE GENOMIC DNA]</scope>
    <source>
        <strain evidence="3 4">PvP111</strain>
    </source>
</reference>
<gene>
    <name evidence="3" type="ORF">JOE42_001870</name>
</gene>
<sequence>MARSTGGHTAARRSSADRTEGGDAVTNGTVVSFDASAAPSRTHARARMLLRRADAILGDAAGAPSAADMFLESYVAALRGAGALLDAVDPVPKRGASRSAWVRMRTAAPEFTEWASYFAAYSTLRASIEAGSADRLDAAEADEFFSQVGRFLHRVEDRVTSRSDAVAVPA</sequence>
<organism evidence="3 4">
    <name type="scientific">Rhodococcoides corynebacterioides</name>
    <dbReference type="NCBI Taxonomy" id="53972"/>
    <lineage>
        <taxon>Bacteria</taxon>
        <taxon>Bacillati</taxon>
        <taxon>Actinomycetota</taxon>
        <taxon>Actinomycetes</taxon>
        <taxon>Mycobacteriales</taxon>
        <taxon>Nocardiaceae</taxon>
        <taxon>Rhodococcoides</taxon>
    </lineage>
</organism>
<keyword evidence="4" id="KW-1185">Reference proteome</keyword>
<protein>
    <recommendedName>
        <fullName evidence="2">SAV-6107-like HEPN domain-containing protein</fullName>
    </recommendedName>
</protein>
<evidence type="ECO:0000259" key="2">
    <source>
        <dbReference type="Pfam" id="PF18726"/>
    </source>
</evidence>
<dbReference type="Proteomes" id="UP000703038">
    <property type="component" value="Unassembled WGS sequence"/>
</dbReference>
<feature type="domain" description="SAV-6107-like HEPN" evidence="2">
    <location>
        <begin position="60"/>
        <end position="156"/>
    </location>
</feature>
<feature type="region of interest" description="Disordered" evidence="1">
    <location>
        <begin position="1"/>
        <end position="25"/>
    </location>
</feature>
<accession>A0ABS2KTD2</accession>
<dbReference type="EMBL" id="JAFBBK010000001">
    <property type="protein sequence ID" value="MBM7415137.1"/>
    <property type="molecule type" value="Genomic_DNA"/>
</dbReference>
<name>A0ABS2KTD2_9NOCA</name>
<comment type="caution">
    <text evidence="3">The sequence shown here is derived from an EMBL/GenBank/DDBJ whole genome shotgun (WGS) entry which is preliminary data.</text>
</comment>
<dbReference type="InterPro" id="IPR040891">
    <property type="entry name" value="HEPN_SAV_6107"/>
</dbReference>
<proteinExistence type="predicted"/>
<dbReference type="Pfam" id="PF18726">
    <property type="entry name" value="HEPN_SAV_6107"/>
    <property type="match status" value="1"/>
</dbReference>
<evidence type="ECO:0000256" key="1">
    <source>
        <dbReference type="SAM" id="MobiDB-lite"/>
    </source>
</evidence>